<dbReference type="Proteomes" id="UP000297245">
    <property type="component" value="Unassembled WGS sequence"/>
</dbReference>
<reference evidence="2 3" key="1">
    <citation type="journal article" date="2019" name="Nat. Ecol. Evol.">
        <title>Megaphylogeny resolves global patterns of mushroom evolution.</title>
        <authorList>
            <person name="Varga T."/>
            <person name="Krizsan K."/>
            <person name="Foldi C."/>
            <person name="Dima B."/>
            <person name="Sanchez-Garcia M."/>
            <person name="Sanchez-Ramirez S."/>
            <person name="Szollosi G.J."/>
            <person name="Szarkandi J.G."/>
            <person name="Papp V."/>
            <person name="Albert L."/>
            <person name="Andreopoulos W."/>
            <person name="Angelini C."/>
            <person name="Antonin V."/>
            <person name="Barry K.W."/>
            <person name="Bougher N.L."/>
            <person name="Buchanan P."/>
            <person name="Buyck B."/>
            <person name="Bense V."/>
            <person name="Catcheside P."/>
            <person name="Chovatia M."/>
            <person name="Cooper J."/>
            <person name="Damon W."/>
            <person name="Desjardin D."/>
            <person name="Finy P."/>
            <person name="Geml J."/>
            <person name="Haridas S."/>
            <person name="Hughes K."/>
            <person name="Justo A."/>
            <person name="Karasinski D."/>
            <person name="Kautmanova I."/>
            <person name="Kiss B."/>
            <person name="Kocsube S."/>
            <person name="Kotiranta H."/>
            <person name="LaButti K.M."/>
            <person name="Lechner B.E."/>
            <person name="Liimatainen K."/>
            <person name="Lipzen A."/>
            <person name="Lukacs Z."/>
            <person name="Mihaltcheva S."/>
            <person name="Morgado L.N."/>
            <person name="Niskanen T."/>
            <person name="Noordeloos M.E."/>
            <person name="Ohm R.A."/>
            <person name="Ortiz-Santana B."/>
            <person name="Ovrebo C."/>
            <person name="Racz N."/>
            <person name="Riley R."/>
            <person name="Savchenko A."/>
            <person name="Shiryaev A."/>
            <person name="Soop K."/>
            <person name="Spirin V."/>
            <person name="Szebenyi C."/>
            <person name="Tomsovsky M."/>
            <person name="Tulloss R.E."/>
            <person name="Uehling J."/>
            <person name="Grigoriev I.V."/>
            <person name="Vagvolgyi C."/>
            <person name="Papp T."/>
            <person name="Martin F.M."/>
            <person name="Miettinen O."/>
            <person name="Hibbett D.S."/>
            <person name="Nagy L.G."/>
        </authorList>
    </citation>
    <scope>NUCLEOTIDE SEQUENCE [LARGE SCALE GENOMIC DNA]</scope>
    <source>
        <strain evidence="2 3">CBS 962.96</strain>
    </source>
</reference>
<keyword evidence="3" id="KW-1185">Reference proteome</keyword>
<gene>
    <name evidence="2" type="ORF">K435DRAFT_791561</name>
</gene>
<feature type="region of interest" description="Disordered" evidence="1">
    <location>
        <begin position="77"/>
        <end position="106"/>
    </location>
</feature>
<dbReference type="EMBL" id="ML179064">
    <property type="protein sequence ID" value="THV03673.1"/>
    <property type="molecule type" value="Genomic_DNA"/>
</dbReference>
<evidence type="ECO:0000256" key="1">
    <source>
        <dbReference type="SAM" id="MobiDB-lite"/>
    </source>
</evidence>
<proteinExistence type="predicted"/>
<feature type="compositionally biased region" description="Polar residues" evidence="1">
    <location>
        <begin position="81"/>
        <end position="106"/>
    </location>
</feature>
<evidence type="ECO:0000313" key="2">
    <source>
        <dbReference type="EMBL" id="THV03673.1"/>
    </source>
</evidence>
<protein>
    <submittedName>
        <fullName evidence="2">Uncharacterized protein</fullName>
    </submittedName>
</protein>
<name>A0A4S8MLA6_DENBC</name>
<evidence type="ECO:0000313" key="3">
    <source>
        <dbReference type="Proteomes" id="UP000297245"/>
    </source>
</evidence>
<accession>A0A4S8MLA6</accession>
<sequence>MWFCTSLTQKTKREKRLTLWKPLRIQQQELNYLLRFCLRFEQHMQTSYWPQFPAKQIYLQLDGPFFEVKAFDSLQDEESPTAATLSPKKPTQMQVQTPDRTNSKDVSNSFIEISRAPFTNGIEFKRKAAKKRSRELQAFLNATKKLDMT</sequence>
<dbReference type="AlphaFoldDB" id="A0A4S8MLA6"/>
<organism evidence="2 3">
    <name type="scientific">Dendrothele bispora (strain CBS 962.96)</name>
    <dbReference type="NCBI Taxonomy" id="1314807"/>
    <lineage>
        <taxon>Eukaryota</taxon>
        <taxon>Fungi</taxon>
        <taxon>Dikarya</taxon>
        <taxon>Basidiomycota</taxon>
        <taxon>Agaricomycotina</taxon>
        <taxon>Agaricomycetes</taxon>
        <taxon>Agaricomycetidae</taxon>
        <taxon>Agaricales</taxon>
        <taxon>Agaricales incertae sedis</taxon>
        <taxon>Dendrothele</taxon>
    </lineage>
</organism>